<sequence length="222" mass="24451">MNGGRTFDEELLEDHLDDVNLNEENDLNSALASADEMDSLVIIFFRNGVDESPNAFPEDEYLSEKSTVRATTDPVPKTVKYPPVIALAPLKTNGKGVLKVKPKPAALHSVQTGMVCRTTPKGLLKVVPRGPLSQMHEPRTIPGHQELPALADRLGFQTSTLSPLLQSTCGWDAEPYCEESPFPYQSGRSGRAYKSLKPPDFFYGIGQGVYYKPVSKFIIDLI</sequence>
<dbReference type="EMBL" id="CM056815">
    <property type="protein sequence ID" value="KAJ8630114.1"/>
    <property type="molecule type" value="Genomic_DNA"/>
</dbReference>
<accession>A0ACC2L9F0</accession>
<keyword evidence="2" id="KW-1185">Reference proteome</keyword>
<protein>
    <submittedName>
        <fullName evidence="1">Uncharacterized protein</fullName>
    </submittedName>
</protein>
<gene>
    <name evidence="1" type="ORF">MRB53_023437</name>
</gene>
<comment type="caution">
    <text evidence="1">The sequence shown here is derived from an EMBL/GenBank/DDBJ whole genome shotgun (WGS) entry which is preliminary data.</text>
</comment>
<organism evidence="1 2">
    <name type="scientific">Persea americana</name>
    <name type="common">Avocado</name>
    <dbReference type="NCBI Taxonomy" id="3435"/>
    <lineage>
        <taxon>Eukaryota</taxon>
        <taxon>Viridiplantae</taxon>
        <taxon>Streptophyta</taxon>
        <taxon>Embryophyta</taxon>
        <taxon>Tracheophyta</taxon>
        <taxon>Spermatophyta</taxon>
        <taxon>Magnoliopsida</taxon>
        <taxon>Magnoliidae</taxon>
        <taxon>Laurales</taxon>
        <taxon>Lauraceae</taxon>
        <taxon>Persea</taxon>
    </lineage>
</organism>
<reference evidence="1 2" key="1">
    <citation type="journal article" date="2022" name="Hortic Res">
        <title>A haplotype resolved chromosomal level avocado genome allows analysis of novel avocado genes.</title>
        <authorList>
            <person name="Nath O."/>
            <person name="Fletcher S.J."/>
            <person name="Hayward A."/>
            <person name="Shaw L.M."/>
            <person name="Masouleh A.K."/>
            <person name="Furtado A."/>
            <person name="Henry R.J."/>
            <person name="Mitter N."/>
        </authorList>
    </citation>
    <scope>NUCLEOTIDE SEQUENCE [LARGE SCALE GENOMIC DNA]</scope>
    <source>
        <strain evidence="2">cv. Hass</strain>
    </source>
</reference>
<dbReference type="Proteomes" id="UP001234297">
    <property type="component" value="Chromosome 7"/>
</dbReference>
<name>A0ACC2L9F0_PERAE</name>
<proteinExistence type="predicted"/>
<evidence type="ECO:0000313" key="1">
    <source>
        <dbReference type="EMBL" id="KAJ8630114.1"/>
    </source>
</evidence>
<evidence type="ECO:0000313" key="2">
    <source>
        <dbReference type="Proteomes" id="UP001234297"/>
    </source>
</evidence>